<comment type="caution">
    <text evidence="3">The sequence shown here is derived from an EMBL/GenBank/DDBJ whole genome shotgun (WGS) entry which is preliminary data.</text>
</comment>
<feature type="region of interest" description="Disordered" evidence="1">
    <location>
        <begin position="107"/>
        <end position="152"/>
    </location>
</feature>
<keyword evidence="2" id="KW-0472">Membrane</keyword>
<evidence type="ECO:0000256" key="1">
    <source>
        <dbReference type="SAM" id="MobiDB-lite"/>
    </source>
</evidence>
<dbReference type="EMBL" id="JAFIQS010000004">
    <property type="protein sequence ID" value="KAG5170421.1"/>
    <property type="molecule type" value="Genomic_DNA"/>
</dbReference>
<feature type="region of interest" description="Disordered" evidence="1">
    <location>
        <begin position="166"/>
        <end position="190"/>
    </location>
</feature>
<evidence type="ECO:0000256" key="2">
    <source>
        <dbReference type="SAM" id="Phobius"/>
    </source>
</evidence>
<feature type="region of interest" description="Disordered" evidence="1">
    <location>
        <begin position="820"/>
        <end position="1010"/>
    </location>
</feature>
<feature type="compositionally biased region" description="Polar residues" evidence="1">
    <location>
        <begin position="347"/>
        <end position="359"/>
    </location>
</feature>
<organism evidence="3">
    <name type="scientific">Psilocybe cubensis</name>
    <name type="common">Psychedelic mushroom</name>
    <name type="synonym">Stropharia cubensis</name>
    <dbReference type="NCBI Taxonomy" id="181762"/>
    <lineage>
        <taxon>Eukaryota</taxon>
        <taxon>Fungi</taxon>
        <taxon>Dikarya</taxon>
        <taxon>Basidiomycota</taxon>
        <taxon>Agaricomycotina</taxon>
        <taxon>Agaricomycetes</taxon>
        <taxon>Agaricomycetidae</taxon>
        <taxon>Agaricales</taxon>
        <taxon>Agaricineae</taxon>
        <taxon>Strophariaceae</taxon>
        <taxon>Psilocybe</taxon>
    </lineage>
</organism>
<proteinExistence type="predicted"/>
<feature type="compositionally biased region" description="Low complexity" evidence="1">
    <location>
        <begin position="825"/>
        <end position="848"/>
    </location>
</feature>
<reference evidence="3" key="1">
    <citation type="submission" date="2021-02" db="EMBL/GenBank/DDBJ databases">
        <title>Psilocybe cubensis genome.</title>
        <authorList>
            <person name="Mckernan K.J."/>
            <person name="Crawford S."/>
            <person name="Trippe A."/>
            <person name="Kane L.T."/>
            <person name="Mclaughlin S."/>
        </authorList>
    </citation>
    <scope>NUCLEOTIDE SEQUENCE [LARGE SCALE GENOMIC DNA]</scope>
    <source>
        <strain evidence="3">MGC-MH-2018</strain>
    </source>
</reference>
<accession>A0A8H8CM17</accession>
<feature type="region of interest" description="Disordered" evidence="1">
    <location>
        <begin position="547"/>
        <end position="575"/>
    </location>
</feature>
<feature type="compositionally biased region" description="Polar residues" evidence="1">
    <location>
        <begin position="107"/>
        <end position="117"/>
    </location>
</feature>
<feature type="transmembrane region" description="Helical" evidence="2">
    <location>
        <begin position="1259"/>
        <end position="1281"/>
    </location>
</feature>
<feature type="region of interest" description="Disordered" evidence="1">
    <location>
        <begin position="764"/>
        <end position="797"/>
    </location>
</feature>
<sequence>MAPPHTLGLTGHGVSTSSSSTVPEAFGLMGPGVNSFNFGNINLPGQTTGFPVAVSNISGATSSSLYGALSSTEVSAEYIKPARRPIATLPRRGRIPSVNQASSVAALNSNTNKNPDNSGISQSTLSSSTAPQQPLGLMDPGVSPFNSGNGDLYQQEQDMAHFLASLKSSQQSSAASSQSHKTQTGAPQAHLQAPIWTSNSDPVSANIAAWQPPRSRLEHVYVTTPQVRADANSFQPRRSGQSSSNTDATRYFDMDAARRNSVPIEFNRLAPGTRKLDEWFDTPDRYLEEAASITQGSMGYNNARNPYSNDANMEVAGLGQGSSQSTSTGRQVGTGFQFHQAQDWGFHNNQGSHVPSSSTAHRRARSNMGLVNTSGTGLTRTTIPSSEMRSSIEEPYRFTFLSSTVTAPNFQIHPLSIPTIAQPPRAFEFAEPLNLAKYNEQGVSYNSVQGQEDPVYNGSQEDTQVIESMDIASQNHARVFEMEKDGMKTPAYSGLAPVQEILEASGEFYGHLTDSRHSFPATVTLDQAPSLVSTSLPEFEGDQRIDTQMDGKMDGTDGLQGAEQSNNTPPANNADELRQDFAPLAPTATPDFLMGTEETADAMSFGEDGNFTKAAISSTLLAAHLTGQPLREAKPNEDHAADLSRLAMASEPVSSEVNFGTIKAGILPAQTTAHLAGQPQQEAVPSADYPADQPWPVDSIDTWNSQSAEIFDIGSGITTSGNNFGQHIYAQIQSREVSASDPADIEEDGELDWLAKSFQSVVPNDHSMQDLDTGDKGETPLSSTPQPPPQQSQGDTLVEAASDDAMAPLPAFEGVNAERAGCQNPTDATPVPSATAPSAAAHQPVATAEQKEHSPVNGDSGTGEGENSSGRPPLEVSSSPFPSPVEPTEPAVLQGSDNGSTMAPPCASPEPTPTTSHEIPDLGSLGVQQGEVGEPTSAEVLDGMGFSTGETGNKVAAQAQQPITGLSDIESAGKPKDKKRRTIRRPRQGREERPTMGWPYHRPPNPAAHIRPSRFEGKIVRHSIPTRRSEDIPVVEPVPPTRKPAAKDALKRLERRKLGINPPPYPNRTERPALLARLARFGAQEVSEAVTAPTNLREAPKDPLPKAASIQVQPAPTTLPRVSQAIVHPQPTPVGPIQAVQRDATPQPTRARNGGLFGHPARIEGTHTGMPRGQALPFESKPVARVDPITALLRLRPLEEPEEEDMDRRHRRNCADRKRKRTQQRWTRRQDLVVETEEMEEEPEAVDIRELDPILTLRGFATMVAMFGAGLFLDSLVGRWFGV</sequence>
<evidence type="ECO:0000313" key="3">
    <source>
        <dbReference type="EMBL" id="KAG5170421.1"/>
    </source>
</evidence>
<feature type="compositionally biased region" description="Basic and acidic residues" evidence="1">
    <location>
        <begin position="767"/>
        <end position="778"/>
    </location>
</feature>
<feature type="compositionally biased region" description="Polar residues" evidence="1">
    <location>
        <begin position="562"/>
        <end position="571"/>
    </location>
</feature>
<feature type="compositionally biased region" description="Polar residues" evidence="1">
    <location>
        <begin position="369"/>
        <end position="389"/>
    </location>
</feature>
<keyword evidence="2" id="KW-1133">Transmembrane helix</keyword>
<feature type="compositionally biased region" description="Low complexity" evidence="1">
    <location>
        <begin position="166"/>
        <end position="179"/>
    </location>
</feature>
<gene>
    <name evidence="3" type="ORF">JR316_004810</name>
</gene>
<feature type="region of interest" description="Disordered" evidence="1">
    <location>
        <begin position="345"/>
        <end position="389"/>
    </location>
</feature>
<protein>
    <submittedName>
        <fullName evidence="3">Uncharacterized protein</fullName>
    </submittedName>
</protein>
<keyword evidence="2" id="KW-0812">Transmembrane</keyword>
<feature type="compositionally biased region" description="Basic residues" evidence="1">
    <location>
        <begin position="976"/>
        <end position="987"/>
    </location>
</feature>
<name>A0A8H8CM17_PSICU</name>
<feature type="compositionally biased region" description="Low complexity" evidence="1">
    <location>
        <begin position="118"/>
        <end position="128"/>
    </location>
</feature>